<proteinExistence type="inferred from homology"/>
<dbReference type="Gene3D" id="3.40.190.10">
    <property type="entry name" value="Periplasmic binding protein-like II"/>
    <property type="match status" value="2"/>
</dbReference>
<evidence type="ECO:0000256" key="4">
    <source>
        <dbReference type="ARBA" id="ARBA00022729"/>
    </source>
</evidence>
<feature type="chain" id="PRO_5046156681" evidence="6">
    <location>
        <begin position="27"/>
        <end position="453"/>
    </location>
</feature>
<dbReference type="PANTHER" id="PTHR43649:SF34">
    <property type="entry name" value="ABC TRANSPORTER PERIPLASMIC-BINDING PROTEIN YCJN-RELATED"/>
    <property type="match status" value="1"/>
</dbReference>
<evidence type="ECO:0000256" key="6">
    <source>
        <dbReference type="SAM" id="SignalP"/>
    </source>
</evidence>
<dbReference type="Pfam" id="PF01547">
    <property type="entry name" value="SBP_bac_1"/>
    <property type="match status" value="1"/>
</dbReference>
<feature type="signal peptide" evidence="6">
    <location>
        <begin position="1"/>
        <end position="26"/>
    </location>
</feature>
<evidence type="ECO:0000256" key="1">
    <source>
        <dbReference type="ARBA" id="ARBA00004418"/>
    </source>
</evidence>
<evidence type="ECO:0000313" key="7">
    <source>
        <dbReference type="EMBL" id="MDQ0469483.1"/>
    </source>
</evidence>
<dbReference type="SUPFAM" id="SSF53850">
    <property type="entry name" value="Periplasmic binding protein-like II"/>
    <property type="match status" value="1"/>
</dbReference>
<keyword evidence="4 6" id="KW-0732">Signal</keyword>
<evidence type="ECO:0000313" key="8">
    <source>
        <dbReference type="Proteomes" id="UP001242480"/>
    </source>
</evidence>
<dbReference type="EMBL" id="JAUSVX010000003">
    <property type="protein sequence ID" value="MDQ0469483.1"/>
    <property type="molecule type" value="Genomic_DNA"/>
</dbReference>
<evidence type="ECO:0000256" key="3">
    <source>
        <dbReference type="ARBA" id="ARBA00022448"/>
    </source>
</evidence>
<keyword evidence="5" id="KW-0574">Periplasm</keyword>
<comment type="subcellular location">
    <subcellularLocation>
        <location evidence="1">Periplasm</location>
    </subcellularLocation>
</comment>
<name>A0ABU0J7R6_9HYPH</name>
<evidence type="ECO:0000256" key="2">
    <source>
        <dbReference type="ARBA" id="ARBA00008520"/>
    </source>
</evidence>
<keyword evidence="3" id="KW-0813">Transport</keyword>
<accession>A0ABU0J7R6</accession>
<dbReference type="PANTHER" id="PTHR43649">
    <property type="entry name" value="ARABINOSE-BINDING PROTEIN-RELATED"/>
    <property type="match status" value="1"/>
</dbReference>
<dbReference type="RefSeq" id="WP_307272233.1">
    <property type="nucleotide sequence ID" value="NZ_JAUSVX010000003.1"/>
</dbReference>
<comment type="similarity">
    <text evidence="2">Belongs to the bacterial solute-binding protein 1 family.</text>
</comment>
<dbReference type="InterPro" id="IPR006059">
    <property type="entry name" value="SBP"/>
</dbReference>
<protein>
    <submittedName>
        <fullName evidence="7">Multiple sugar transport system substrate-binding protein</fullName>
    </submittedName>
</protein>
<dbReference type="Proteomes" id="UP001242480">
    <property type="component" value="Unassembled WGS sequence"/>
</dbReference>
<keyword evidence="7" id="KW-0762">Sugar transport</keyword>
<evidence type="ECO:0000256" key="5">
    <source>
        <dbReference type="ARBA" id="ARBA00022764"/>
    </source>
</evidence>
<sequence>MPLTQYSRALVSAVAFNFVFAGSAGAEESFLDVGKQAPITILINSSPWYKGFEKVVDLYTEQTGNEVNLEATPFDGMLEKARSAVRSSGTSPLDLININSISTVEFYEGAFLQPLDEIDPGFKLDPEVLTLNDAGCWDEARKFRTCASGKLMGYAPNGNVQLFYYRKDVFDEKGLKVPATFDDVIANCKVLHDPPQAYGYLQRGEKGDGIYYDFMAYMLAYGGNVEKDAADGDFTVTVNSPEVKQALDKFIEVAKTCGPENYATLGQGDLIQLMQTGKGMQAHAVVAAFPNFDNPQKSAVVDKVYAATLPRATPDGQPGVSIGSWVLAIPKNASDAGKKGAVAFSKWFLTYKAQYAYAEGGGIPVRSDVFESDLKDQARFRWMPAYLAEIKGGRQLLGYREGPAINQIMGLRLNQALIGEMSPAAALNKMAEEIHALFEKGGRKTGMLAPLPE</sequence>
<gene>
    <name evidence="7" type="ORF">QO011_002494</name>
</gene>
<keyword evidence="8" id="KW-1185">Reference proteome</keyword>
<dbReference type="InterPro" id="IPR050490">
    <property type="entry name" value="Bact_solute-bd_prot1"/>
</dbReference>
<organism evidence="7 8">
    <name type="scientific">Labrys wisconsinensis</name>
    <dbReference type="NCBI Taxonomy" id="425677"/>
    <lineage>
        <taxon>Bacteria</taxon>
        <taxon>Pseudomonadati</taxon>
        <taxon>Pseudomonadota</taxon>
        <taxon>Alphaproteobacteria</taxon>
        <taxon>Hyphomicrobiales</taxon>
        <taxon>Xanthobacteraceae</taxon>
        <taxon>Labrys</taxon>
    </lineage>
</organism>
<comment type="caution">
    <text evidence="7">The sequence shown here is derived from an EMBL/GenBank/DDBJ whole genome shotgun (WGS) entry which is preliminary data.</text>
</comment>
<reference evidence="7 8" key="1">
    <citation type="submission" date="2023-07" db="EMBL/GenBank/DDBJ databases">
        <title>Genomic Encyclopedia of Type Strains, Phase IV (KMG-IV): sequencing the most valuable type-strain genomes for metagenomic binning, comparative biology and taxonomic classification.</title>
        <authorList>
            <person name="Goeker M."/>
        </authorList>
    </citation>
    <scope>NUCLEOTIDE SEQUENCE [LARGE SCALE GENOMIC DNA]</scope>
    <source>
        <strain evidence="7 8">DSM 19619</strain>
    </source>
</reference>